<dbReference type="RefSeq" id="WP_167354490.1">
    <property type="nucleotide sequence ID" value="NZ_FMTL01000011.1"/>
</dbReference>
<dbReference type="EMBL" id="FMTL01000011">
    <property type="protein sequence ID" value="SCW89501.1"/>
    <property type="molecule type" value="Genomic_DNA"/>
</dbReference>
<keyword evidence="2" id="KW-1185">Reference proteome</keyword>
<dbReference type="Proteomes" id="UP000242418">
    <property type="component" value="Unassembled WGS sequence"/>
</dbReference>
<evidence type="ECO:0000313" key="1">
    <source>
        <dbReference type="EMBL" id="SCW89501.1"/>
    </source>
</evidence>
<name>A0AB37ZD28_9PSED</name>
<protein>
    <submittedName>
        <fullName evidence="1">Uncharacterized protein</fullName>
    </submittedName>
</protein>
<gene>
    <name evidence="1" type="ORF">SAMN05216370_0037</name>
</gene>
<evidence type="ECO:0000313" key="2">
    <source>
        <dbReference type="Proteomes" id="UP000242418"/>
    </source>
</evidence>
<comment type="caution">
    <text evidence="1">The sequence shown here is derived from an EMBL/GenBank/DDBJ whole genome shotgun (WGS) entry which is preliminary data.</text>
</comment>
<accession>A0AB37ZD28</accession>
<reference evidence="1 2" key="1">
    <citation type="submission" date="2016-10" db="EMBL/GenBank/DDBJ databases">
        <authorList>
            <person name="Varghese N."/>
            <person name="Submissions S."/>
        </authorList>
    </citation>
    <scope>NUCLEOTIDE SEQUENCE [LARGE SCALE GENOMIC DNA]</scope>
    <source>
        <strain evidence="1 2">DSM 17833</strain>
    </source>
</reference>
<sequence>MKKQAIKTPRSNALWDVNFSELDRVPAYMRRGVEIGQAGQAITARNPDRVTIH</sequence>
<dbReference type="AlphaFoldDB" id="A0AB37ZD28"/>
<proteinExistence type="predicted"/>
<organism evidence="1 2">
    <name type="scientific">Pseudomonas peli</name>
    <dbReference type="NCBI Taxonomy" id="592361"/>
    <lineage>
        <taxon>Bacteria</taxon>
        <taxon>Pseudomonadati</taxon>
        <taxon>Pseudomonadota</taxon>
        <taxon>Gammaproteobacteria</taxon>
        <taxon>Pseudomonadales</taxon>
        <taxon>Pseudomonadaceae</taxon>
        <taxon>Pseudomonas</taxon>
    </lineage>
</organism>